<evidence type="ECO:0000256" key="2">
    <source>
        <dbReference type="ARBA" id="ARBA00022475"/>
    </source>
</evidence>
<dbReference type="NCBIfam" id="NF008676">
    <property type="entry name" value="PRK11689.1"/>
    <property type="match status" value="1"/>
</dbReference>
<dbReference type="GO" id="GO:0005886">
    <property type="term" value="C:plasma membrane"/>
    <property type="evidence" value="ECO:0007669"/>
    <property type="project" value="UniProtKB-SubCell"/>
</dbReference>
<evidence type="ECO:0000259" key="6">
    <source>
        <dbReference type="Pfam" id="PF00892"/>
    </source>
</evidence>
<dbReference type="InterPro" id="IPR000620">
    <property type="entry name" value="EamA_dom"/>
</dbReference>
<dbReference type="SUPFAM" id="SSF103481">
    <property type="entry name" value="Multidrug resistance efflux transporter EmrE"/>
    <property type="match status" value="2"/>
</dbReference>
<sequence length="304" mass="32784">MLLNALPALNRNISTLIGLTAVIFWSTNVGLMRSVSESFGAVAGAALIYSVASIILVFMIGMPKFSTIPKSYLWWGSLLFVAYELCFALSIGYAQNSRQAIEVGMINYLWPTFTLLFAIIFNNVKANILIIPGCIFALVGICWVLGGNTGFDFFQILTNLKANPLSYGLAFAAAILWAAYCSVTVKTSQGKNLVTIFFVLTAVVLWIKYLLMSGSALNFTYNNTVTLVMAAGALGLGYGAWNIGIISGNMTLMAGASYFIPVLSALFAALILSTSLSFIFWQGVAMVTAGAVLCWLATRKKQII</sequence>
<keyword evidence="5" id="KW-0472">Membrane</keyword>
<evidence type="ECO:0000256" key="3">
    <source>
        <dbReference type="ARBA" id="ARBA00022692"/>
    </source>
</evidence>
<evidence type="ECO:0000313" key="8">
    <source>
        <dbReference type="Proteomes" id="UP000248662"/>
    </source>
</evidence>
<dbReference type="InterPro" id="IPR037185">
    <property type="entry name" value="EmrE-like"/>
</dbReference>
<dbReference type="EMBL" id="QKWF01000168">
    <property type="protein sequence ID" value="PZM14276.1"/>
    <property type="molecule type" value="Genomic_DNA"/>
</dbReference>
<evidence type="ECO:0000313" key="7">
    <source>
        <dbReference type="EMBL" id="PZM14276.1"/>
    </source>
</evidence>
<evidence type="ECO:0000256" key="1">
    <source>
        <dbReference type="ARBA" id="ARBA00004651"/>
    </source>
</evidence>
<keyword evidence="4" id="KW-1133">Transmembrane helix</keyword>
<protein>
    <submittedName>
        <fullName evidence="7">Drug/metabolite DMT transporter permease</fullName>
    </submittedName>
</protein>
<dbReference type="RefSeq" id="WP_000925801.1">
    <property type="nucleotide sequence ID" value="NZ_CAKNBW010000001.1"/>
</dbReference>
<name>A0A2I8CYN6_ACIBA</name>
<dbReference type="PANTHER" id="PTHR42920">
    <property type="entry name" value="OS03G0707200 PROTEIN-RELATED"/>
    <property type="match status" value="1"/>
</dbReference>
<dbReference type="AlphaFoldDB" id="A0A2I8CYN6"/>
<comment type="subcellular location">
    <subcellularLocation>
        <location evidence="1">Cell membrane</location>
        <topology evidence="1">Multi-pass membrane protein</topology>
    </subcellularLocation>
</comment>
<dbReference type="Pfam" id="PF00892">
    <property type="entry name" value="EamA"/>
    <property type="match status" value="1"/>
</dbReference>
<dbReference type="PANTHER" id="PTHR42920:SF24">
    <property type="entry name" value="AROMATIC AMINO ACID EXPORTER YDDG"/>
    <property type="match status" value="1"/>
</dbReference>
<comment type="caution">
    <text evidence="7">The sequence shown here is derived from an EMBL/GenBank/DDBJ whole genome shotgun (WGS) entry which is preliminary data.</text>
</comment>
<keyword evidence="3" id="KW-0812">Transmembrane</keyword>
<organism evidence="7 8">
    <name type="scientific">Acinetobacter baumannii</name>
    <dbReference type="NCBI Taxonomy" id="470"/>
    <lineage>
        <taxon>Bacteria</taxon>
        <taxon>Pseudomonadati</taxon>
        <taxon>Pseudomonadota</taxon>
        <taxon>Gammaproteobacteria</taxon>
        <taxon>Moraxellales</taxon>
        <taxon>Moraxellaceae</taxon>
        <taxon>Acinetobacter</taxon>
        <taxon>Acinetobacter calcoaceticus/baumannii complex</taxon>
    </lineage>
</organism>
<feature type="domain" description="EamA" evidence="6">
    <location>
        <begin position="16"/>
        <end position="145"/>
    </location>
</feature>
<keyword evidence="2" id="KW-1003">Cell membrane</keyword>
<gene>
    <name evidence="7" type="ORF">DOL94_14495</name>
</gene>
<accession>A0A2I8CYN6</accession>
<dbReference type="InterPro" id="IPR051258">
    <property type="entry name" value="Diverse_Substrate_Transporter"/>
</dbReference>
<reference evidence="7 8" key="1">
    <citation type="submission" date="2018-06" db="EMBL/GenBank/DDBJ databases">
        <title>Carbapenemase-producing Acinetobacter spp. from environmental sources in an hospital from French Polynesia.</title>
        <authorList>
            <person name="Bonnin R.A."/>
            <person name="Levy M."/>
            <person name="Cuzon G."/>
            <person name="Dortet L."/>
            <person name="Naas T."/>
        </authorList>
    </citation>
    <scope>NUCLEOTIDE SEQUENCE [LARGE SCALE GENOMIC DNA]</scope>
    <source>
        <strain evidence="7 8">R10</strain>
    </source>
</reference>
<evidence type="ECO:0000256" key="4">
    <source>
        <dbReference type="ARBA" id="ARBA00022989"/>
    </source>
</evidence>
<proteinExistence type="predicted"/>
<evidence type="ECO:0000256" key="5">
    <source>
        <dbReference type="ARBA" id="ARBA00023136"/>
    </source>
</evidence>
<dbReference type="Proteomes" id="UP000248662">
    <property type="component" value="Unassembled WGS sequence"/>
</dbReference>